<feature type="binding site" evidence="9">
    <location>
        <position position="23"/>
    </location>
    <ligand>
        <name>3-phosphoshikimate</name>
        <dbReference type="ChEBI" id="CHEBI:145989"/>
    </ligand>
</feature>
<feature type="binding site" evidence="9">
    <location>
        <position position="343"/>
    </location>
    <ligand>
        <name>3-phosphoshikimate</name>
        <dbReference type="ChEBI" id="CHEBI:145989"/>
    </ligand>
</feature>
<dbReference type="STRING" id="1472767.AOX59_04635"/>
<sequence length="431" mass="45544">MNEVALKPTSSPLQGALEVPGDKSISHRAVMLGSLAKGKTSITNFLTGEDCSRTIDAFRQFGISIEQDGTTVTIESNGPEDFQEPSEPIYFGNSGTTARLMLGVLAGLPFFTAVYGDSSLVMRPMDRVTGPLKKMGAQLDGRSGGIYLPMAIRGGALKGINYTMPVKSAQVKSAVLLGGLFADGTTRVIEESATRNHSENMLRAFGADITETNGEIRITNKNALTGMNVHVPGDISSAAFFMTAAAIVPDSELTLKNVGLNHSRSGIIDVLKQMGASISISNVQTIGGERQGDVSVVYQKLTGTIIDGDIIPRLIDELPIIALAATQAEGTTVIRDARELRVKETDRIKATTDGLANLGANIEPTEDGMVITGGASLTGGKAEAYNDHRIAMMLAIASLVTNDDVTIDDISSINISYPGFFQDLQTVTNSA</sequence>
<dbReference type="InterPro" id="IPR036968">
    <property type="entry name" value="Enolpyruvate_Tfrase_sf"/>
</dbReference>
<keyword evidence="4 9" id="KW-0963">Cytoplasm</keyword>
<dbReference type="NCBIfam" id="TIGR01356">
    <property type="entry name" value="aroA"/>
    <property type="match status" value="1"/>
</dbReference>
<dbReference type="GO" id="GO:0009073">
    <property type="term" value="P:aromatic amino acid family biosynthetic process"/>
    <property type="evidence" value="ECO:0007669"/>
    <property type="project" value="UniProtKB-KW"/>
</dbReference>
<evidence type="ECO:0000256" key="3">
    <source>
        <dbReference type="ARBA" id="ARBA00009948"/>
    </source>
</evidence>
<keyword evidence="5 9" id="KW-0028">Amino-acid biosynthesis</keyword>
<feature type="binding site" evidence="9">
    <location>
        <position position="168"/>
    </location>
    <ligand>
        <name>3-phosphoshikimate</name>
        <dbReference type="ChEBI" id="CHEBI:145989"/>
    </ligand>
</feature>
<evidence type="ECO:0000259" key="10">
    <source>
        <dbReference type="Pfam" id="PF00275"/>
    </source>
</evidence>
<feature type="binding site" evidence="9">
    <location>
        <position position="170"/>
    </location>
    <ligand>
        <name>phosphoenolpyruvate</name>
        <dbReference type="ChEBI" id="CHEBI:58702"/>
    </ligand>
</feature>
<gene>
    <name evidence="9" type="primary">aroA</name>
    <name evidence="11" type="ORF">AOX59_04635</name>
</gene>
<feature type="binding site" evidence="9">
    <location>
        <position position="123"/>
    </location>
    <ligand>
        <name>phosphoenolpyruvate</name>
        <dbReference type="ChEBI" id="CHEBI:58702"/>
    </ligand>
</feature>
<keyword evidence="12" id="KW-1185">Reference proteome</keyword>
<dbReference type="InterPro" id="IPR013792">
    <property type="entry name" value="RNA3'P_cycl/enolpyr_Trfase_a/b"/>
</dbReference>
<comment type="pathway">
    <text evidence="2 9">Metabolic intermediate biosynthesis; chorismate biosynthesis; chorismate from D-erythrose 4-phosphate and phosphoenolpyruvate: step 6/7.</text>
</comment>
<dbReference type="PIRSF" id="PIRSF000505">
    <property type="entry name" value="EPSPS"/>
    <property type="match status" value="1"/>
</dbReference>
<dbReference type="PANTHER" id="PTHR21090">
    <property type="entry name" value="AROM/DEHYDROQUINATE SYNTHASE"/>
    <property type="match status" value="1"/>
</dbReference>
<comment type="subcellular location">
    <subcellularLocation>
        <location evidence="9">Cytoplasm</location>
    </subcellularLocation>
</comment>
<dbReference type="FunFam" id="3.65.10.10:FF:000005">
    <property type="entry name" value="3-phosphoshikimate 1-carboxyvinyltransferase"/>
    <property type="match status" value="1"/>
</dbReference>
<feature type="binding site" evidence="9">
    <location>
        <position position="95"/>
    </location>
    <ligand>
        <name>phosphoenolpyruvate</name>
        <dbReference type="ChEBI" id="CHEBI:58702"/>
    </ligand>
</feature>
<organism evidence="11 12">
    <name type="scientific">Lentibacillus amyloliquefaciens</name>
    <dbReference type="NCBI Taxonomy" id="1472767"/>
    <lineage>
        <taxon>Bacteria</taxon>
        <taxon>Bacillati</taxon>
        <taxon>Bacillota</taxon>
        <taxon>Bacilli</taxon>
        <taxon>Bacillales</taxon>
        <taxon>Bacillaceae</taxon>
        <taxon>Lentibacillus</taxon>
    </lineage>
</organism>
<feature type="domain" description="Enolpyruvate transferase" evidence="10">
    <location>
        <begin position="10"/>
        <end position="424"/>
    </location>
</feature>
<evidence type="ECO:0000256" key="1">
    <source>
        <dbReference type="ARBA" id="ARBA00002174"/>
    </source>
</evidence>
<comment type="caution">
    <text evidence="9">Lacks conserved residue(s) required for the propagation of feature annotation.</text>
</comment>
<evidence type="ECO:0000313" key="12">
    <source>
        <dbReference type="Proteomes" id="UP000050331"/>
    </source>
</evidence>
<dbReference type="OrthoDB" id="9809920at2"/>
<dbReference type="PANTHER" id="PTHR21090:SF5">
    <property type="entry name" value="PENTAFUNCTIONAL AROM POLYPEPTIDE"/>
    <property type="match status" value="1"/>
</dbReference>
<evidence type="ECO:0000256" key="8">
    <source>
        <dbReference type="ARBA" id="ARBA00044633"/>
    </source>
</evidence>
<comment type="catalytic activity">
    <reaction evidence="8">
        <text>3-phosphoshikimate + phosphoenolpyruvate = 5-O-(1-carboxyvinyl)-3-phosphoshikimate + phosphate</text>
        <dbReference type="Rhea" id="RHEA:21256"/>
        <dbReference type="ChEBI" id="CHEBI:43474"/>
        <dbReference type="ChEBI" id="CHEBI:57701"/>
        <dbReference type="ChEBI" id="CHEBI:58702"/>
        <dbReference type="ChEBI" id="CHEBI:145989"/>
        <dbReference type="EC" id="2.5.1.19"/>
    </reaction>
    <physiologicalReaction direction="left-to-right" evidence="8">
        <dbReference type="Rhea" id="RHEA:21257"/>
    </physiologicalReaction>
</comment>
<dbReference type="InterPro" id="IPR001986">
    <property type="entry name" value="Enolpyruvate_Tfrase_dom"/>
</dbReference>
<comment type="similarity">
    <text evidence="3 9">Belongs to the EPSP synthase family.</text>
</comment>
<dbReference type="FunFam" id="3.65.10.10:FF:000006">
    <property type="entry name" value="3-phosphoshikimate 1-carboxyvinyltransferase"/>
    <property type="match status" value="1"/>
</dbReference>
<feature type="binding site" evidence="9">
    <location>
        <position position="389"/>
    </location>
    <ligand>
        <name>phosphoenolpyruvate</name>
        <dbReference type="ChEBI" id="CHEBI:58702"/>
    </ligand>
</feature>
<keyword evidence="7 9" id="KW-0057">Aromatic amino acid biosynthesis</keyword>
<feature type="binding site" evidence="9">
    <location>
        <position position="28"/>
    </location>
    <ligand>
        <name>3-phosphoshikimate</name>
        <dbReference type="ChEBI" id="CHEBI:145989"/>
    </ligand>
</feature>
<evidence type="ECO:0000256" key="7">
    <source>
        <dbReference type="ARBA" id="ARBA00023141"/>
    </source>
</evidence>
<reference evidence="11 12" key="1">
    <citation type="submission" date="2016-01" db="EMBL/GenBank/DDBJ databases">
        <title>Complete genome sequence of strain Lentibacillus amyloliquefaciens LAM0015T isolated from saline sediment.</title>
        <authorList>
            <person name="Wang J.-L."/>
            <person name="He M.-X."/>
        </authorList>
    </citation>
    <scope>NUCLEOTIDE SEQUENCE [LARGE SCALE GENOMIC DNA]</scope>
    <source>
        <strain evidence="11 12">LAM0015</strain>
    </source>
</reference>
<name>A0A0U4F597_9BACI</name>
<dbReference type="Pfam" id="PF00275">
    <property type="entry name" value="EPSP_synthase"/>
    <property type="match status" value="1"/>
</dbReference>
<dbReference type="RefSeq" id="WP_068442523.1">
    <property type="nucleotide sequence ID" value="NZ_CP013862.1"/>
</dbReference>
<evidence type="ECO:0000256" key="2">
    <source>
        <dbReference type="ARBA" id="ARBA00004811"/>
    </source>
</evidence>
<dbReference type="EMBL" id="CP013862">
    <property type="protein sequence ID" value="ALX47955.1"/>
    <property type="molecule type" value="Genomic_DNA"/>
</dbReference>
<keyword evidence="6 9" id="KW-0808">Transferase</keyword>
<dbReference type="CDD" id="cd01556">
    <property type="entry name" value="EPSP_synthase"/>
    <property type="match status" value="1"/>
</dbReference>
<dbReference type="KEGG" id="lao:AOX59_04635"/>
<dbReference type="UniPathway" id="UPA00053">
    <property type="reaction ID" value="UER00089"/>
</dbReference>
<dbReference type="EC" id="2.5.1.19" evidence="9"/>
<dbReference type="GO" id="GO:0009423">
    <property type="term" value="P:chorismate biosynthetic process"/>
    <property type="evidence" value="ECO:0007669"/>
    <property type="project" value="UniProtKB-UniRule"/>
</dbReference>
<evidence type="ECO:0000256" key="5">
    <source>
        <dbReference type="ARBA" id="ARBA00022605"/>
    </source>
</evidence>
<dbReference type="SUPFAM" id="SSF55205">
    <property type="entry name" value="EPT/RTPC-like"/>
    <property type="match status" value="1"/>
</dbReference>
<dbReference type="InterPro" id="IPR006264">
    <property type="entry name" value="EPSP_synthase"/>
</dbReference>
<proteinExistence type="inferred from homology"/>
<feature type="binding site" evidence="9">
    <location>
        <position position="316"/>
    </location>
    <ligand>
        <name>3-phosphoshikimate</name>
        <dbReference type="ChEBI" id="CHEBI:145989"/>
    </ligand>
</feature>
<feature type="binding site" evidence="9">
    <location>
        <position position="170"/>
    </location>
    <ligand>
        <name>3-phosphoshikimate</name>
        <dbReference type="ChEBI" id="CHEBI:145989"/>
    </ligand>
</feature>
<dbReference type="PROSITE" id="PS00104">
    <property type="entry name" value="EPSP_SYNTHASE_1"/>
    <property type="match status" value="1"/>
</dbReference>
<dbReference type="GO" id="GO:0003866">
    <property type="term" value="F:3-phosphoshikimate 1-carboxyvinyltransferase activity"/>
    <property type="evidence" value="ECO:0007669"/>
    <property type="project" value="UniProtKB-UniRule"/>
</dbReference>
<comment type="function">
    <text evidence="1 9">Catalyzes the transfer of the enolpyruvyl moiety of phosphoenolpyruvate (PEP) to the 5-hydroxyl of shikimate-3-phosphate (S3P) to produce enolpyruvyl shikimate-3-phosphate and inorganic phosphate.</text>
</comment>
<dbReference type="InterPro" id="IPR023193">
    <property type="entry name" value="EPSP_synthase_CS"/>
</dbReference>
<evidence type="ECO:0000256" key="6">
    <source>
        <dbReference type="ARBA" id="ARBA00022679"/>
    </source>
</evidence>
<evidence type="ECO:0000256" key="4">
    <source>
        <dbReference type="ARBA" id="ARBA00022490"/>
    </source>
</evidence>
<dbReference type="HAMAP" id="MF_00210">
    <property type="entry name" value="EPSP_synth"/>
    <property type="match status" value="1"/>
</dbReference>
<dbReference type="AlphaFoldDB" id="A0A0U4F597"/>
<feature type="binding site" evidence="9">
    <location>
        <position position="23"/>
    </location>
    <ligand>
        <name>phosphoenolpyruvate</name>
        <dbReference type="ChEBI" id="CHEBI:58702"/>
    </ligand>
</feature>
<feature type="binding site" evidence="9">
    <location>
        <position position="24"/>
    </location>
    <ligand>
        <name>3-phosphoshikimate</name>
        <dbReference type="ChEBI" id="CHEBI:145989"/>
    </ligand>
</feature>
<protein>
    <recommendedName>
        <fullName evidence="9">3-phosphoshikimate 1-carboxyvinyltransferase</fullName>
        <ecNumber evidence="9">2.5.1.19</ecNumber>
    </recommendedName>
    <alternativeName>
        <fullName evidence="9">5-enolpyruvylshikimate-3-phosphate synthase</fullName>
        <shortName evidence="9">EPSP synthase</shortName>
        <shortName evidence="9">EPSPS</shortName>
    </alternativeName>
</protein>
<feature type="active site" description="Proton acceptor" evidence="9">
    <location>
        <position position="316"/>
    </location>
</feature>
<dbReference type="GO" id="GO:0008652">
    <property type="term" value="P:amino acid biosynthetic process"/>
    <property type="evidence" value="ECO:0007669"/>
    <property type="project" value="UniProtKB-KW"/>
</dbReference>
<accession>A0A0U4F597</accession>
<dbReference type="Proteomes" id="UP000050331">
    <property type="component" value="Chromosome"/>
</dbReference>
<dbReference type="GO" id="GO:0005737">
    <property type="term" value="C:cytoplasm"/>
    <property type="evidence" value="ECO:0007669"/>
    <property type="project" value="UniProtKB-SubCell"/>
</dbReference>
<evidence type="ECO:0000256" key="9">
    <source>
        <dbReference type="HAMAP-Rule" id="MF_00210"/>
    </source>
</evidence>
<comment type="subunit">
    <text evidence="9">Monomer.</text>
</comment>
<dbReference type="PROSITE" id="PS00885">
    <property type="entry name" value="EPSP_SYNTHASE_2"/>
    <property type="match status" value="1"/>
</dbReference>
<dbReference type="Gene3D" id="3.65.10.10">
    <property type="entry name" value="Enolpyruvate transferase domain"/>
    <property type="match status" value="2"/>
</dbReference>
<evidence type="ECO:0000313" key="11">
    <source>
        <dbReference type="EMBL" id="ALX47955.1"/>
    </source>
</evidence>
<feature type="binding site" evidence="9">
    <location>
        <position position="347"/>
    </location>
    <ligand>
        <name>phosphoenolpyruvate</name>
        <dbReference type="ChEBI" id="CHEBI:58702"/>
    </ligand>
</feature>